<dbReference type="Proteomes" id="UP000029725">
    <property type="component" value="Unassembled WGS sequence"/>
</dbReference>
<comment type="caution">
    <text evidence="7">The sequence shown here is derived from an EMBL/GenBank/DDBJ whole genome shotgun (WGS) entry which is preliminary data.</text>
</comment>
<dbReference type="GO" id="GO:0005759">
    <property type="term" value="C:mitochondrial matrix"/>
    <property type="evidence" value="ECO:0007669"/>
    <property type="project" value="UniProtKB-SubCell"/>
</dbReference>
<dbReference type="HOGENOM" id="CLU_102310_2_0_1"/>
<evidence type="ECO:0000256" key="1">
    <source>
        <dbReference type="ARBA" id="ARBA00004305"/>
    </source>
</evidence>
<name>A0A098VNI1_9MICR</name>
<keyword evidence="5 6" id="KW-0143">Chaperone</keyword>
<comment type="subunit">
    <text evidence="6">Interacts with the iron-sulfur protein subunit within the SDH catalytic dimer.</text>
</comment>
<dbReference type="VEuPathDB" id="MicrosporidiaDB:DI09_67p30"/>
<dbReference type="PANTHER" id="PTHR13137:SF6">
    <property type="entry name" value="SUCCINATE DEHYDROGENASE ASSEMBLY FACTOR 3, MITOCHONDRIAL"/>
    <property type="match status" value="1"/>
</dbReference>
<dbReference type="AlphaFoldDB" id="A0A098VNI1"/>
<organism evidence="7 8">
    <name type="scientific">Mitosporidium daphniae</name>
    <dbReference type="NCBI Taxonomy" id="1485682"/>
    <lineage>
        <taxon>Eukaryota</taxon>
        <taxon>Fungi</taxon>
        <taxon>Fungi incertae sedis</taxon>
        <taxon>Microsporidia</taxon>
        <taxon>Mitosporidium</taxon>
    </lineage>
</organism>
<gene>
    <name evidence="7" type="ORF">DI09_67p30</name>
</gene>
<evidence type="ECO:0000313" key="7">
    <source>
        <dbReference type="EMBL" id="KGG50515.1"/>
    </source>
</evidence>
<proteinExistence type="inferred from homology"/>
<dbReference type="CDD" id="cd20270">
    <property type="entry name" value="Complex1_LYR_SDHAF3_LYRM10"/>
    <property type="match status" value="1"/>
</dbReference>
<dbReference type="InterPro" id="IPR008381">
    <property type="entry name" value="SDHAF3/Sdh7"/>
</dbReference>
<dbReference type="RefSeq" id="XP_013236966.1">
    <property type="nucleotide sequence ID" value="XM_013381512.1"/>
</dbReference>
<comment type="function">
    <text evidence="6">Plays an essential role in the assembly of succinate dehydrogenase (SDH), an enzyme complex (also referred to as respiratory complex II) that is a component of both the tricarboxylic acid (TCA) cycle and the mitochondrial electron transport chain, and which couples the oxidation of succinate to fumarate with the reduction of ubiquinone (coenzyme Q) to ubiquinol. Promotes maturation of the iron-sulfur protein subunit of the SDH catalytic dimer, protecting it from the deleterious effects of oxidants. May act together with SDHAF1.</text>
</comment>
<comment type="similarity">
    <text evidence="2 6">Belongs to the complex I LYR family. SDHAF3 subfamily.</text>
</comment>
<dbReference type="OrthoDB" id="278329at2759"/>
<reference evidence="7 8" key="1">
    <citation type="submission" date="2014-04" db="EMBL/GenBank/DDBJ databases">
        <title>A new species of microsporidia sheds light on the evolution of extreme parasitism.</title>
        <authorList>
            <person name="Haag K.L."/>
            <person name="James T.Y."/>
            <person name="Larsson R."/>
            <person name="Schaer T.M."/>
            <person name="Refardt D."/>
            <person name="Pombert J.-F."/>
            <person name="Ebert D."/>
        </authorList>
    </citation>
    <scope>NUCLEOTIDE SEQUENCE [LARGE SCALE GENOMIC DNA]</scope>
    <source>
        <strain evidence="7 8">UGP3</strain>
        <tissue evidence="7">Spores</tissue>
    </source>
</reference>
<dbReference type="EMBL" id="JMKJ01000576">
    <property type="protein sequence ID" value="KGG50515.1"/>
    <property type="molecule type" value="Genomic_DNA"/>
</dbReference>
<keyword evidence="4 6" id="KW-0496">Mitochondrion</keyword>
<dbReference type="GO" id="GO:0034553">
    <property type="term" value="P:mitochondrial respiratory chain complex II assembly"/>
    <property type="evidence" value="ECO:0007669"/>
    <property type="project" value="UniProtKB-UniRule"/>
</dbReference>
<evidence type="ECO:0000313" key="8">
    <source>
        <dbReference type="Proteomes" id="UP000029725"/>
    </source>
</evidence>
<accession>A0A098VNI1</accession>
<keyword evidence="8" id="KW-1185">Reference proteome</keyword>
<keyword evidence="3" id="KW-0809">Transit peptide</keyword>
<dbReference type="PANTHER" id="PTHR13137">
    <property type="entry name" value="DC11 ACN9 HOMOLOG"/>
    <property type="match status" value="1"/>
</dbReference>
<dbReference type="Pfam" id="PF13233">
    <property type="entry name" value="Complex1_LYR_2"/>
    <property type="match status" value="1"/>
</dbReference>
<sequence>MNRAEVLGLYKSILRLHRSLPMEFKILGDRYCRQEFRNHKSVTDPGLLTDFIHEWKTYKEHVEASKKGKETLERLGKTLTHSQINSLSTEQVGQLHTLWEETNKPFLI</sequence>
<comment type="subcellular location">
    <subcellularLocation>
        <location evidence="1 6">Mitochondrion matrix</location>
    </subcellularLocation>
</comment>
<evidence type="ECO:0000256" key="4">
    <source>
        <dbReference type="ARBA" id="ARBA00023128"/>
    </source>
</evidence>
<evidence type="ECO:0000256" key="2">
    <source>
        <dbReference type="ARBA" id="ARBA00006020"/>
    </source>
</evidence>
<dbReference type="GO" id="GO:0005758">
    <property type="term" value="C:mitochondrial intermembrane space"/>
    <property type="evidence" value="ECO:0007669"/>
    <property type="project" value="TreeGrafter"/>
</dbReference>
<dbReference type="GO" id="GO:0006105">
    <property type="term" value="P:succinate metabolic process"/>
    <property type="evidence" value="ECO:0007669"/>
    <property type="project" value="TreeGrafter"/>
</dbReference>
<dbReference type="GeneID" id="25260595"/>
<evidence type="ECO:0000256" key="6">
    <source>
        <dbReference type="RuleBase" id="RU368039"/>
    </source>
</evidence>
<protein>
    <recommendedName>
        <fullName evidence="6">Succinate dehydrogenase assembly factor 3</fullName>
        <shortName evidence="6">SDH assembly factor 3</shortName>
        <shortName evidence="6">SDHAF3</shortName>
    </recommendedName>
</protein>
<evidence type="ECO:0000256" key="5">
    <source>
        <dbReference type="ARBA" id="ARBA00023186"/>
    </source>
</evidence>
<evidence type="ECO:0000256" key="3">
    <source>
        <dbReference type="ARBA" id="ARBA00022946"/>
    </source>
</evidence>